<accession>A0A835JGN8</accession>
<protein>
    <submittedName>
        <fullName evidence="2">Uncharacterized protein</fullName>
    </submittedName>
</protein>
<gene>
    <name evidence="2" type="ORF">SADUNF_Sadunf14G0062100</name>
</gene>
<dbReference type="AlphaFoldDB" id="A0A835JGN8"/>
<feature type="compositionally biased region" description="Basic and acidic residues" evidence="1">
    <location>
        <begin position="260"/>
        <end position="279"/>
    </location>
</feature>
<dbReference type="OrthoDB" id="1923709at2759"/>
<feature type="compositionally biased region" description="Polar residues" evidence="1">
    <location>
        <begin position="666"/>
        <end position="677"/>
    </location>
</feature>
<organism evidence="2 3">
    <name type="scientific">Salix dunnii</name>
    <dbReference type="NCBI Taxonomy" id="1413687"/>
    <lineage>
        <taxon>Eukaryota</taxon>
        <taxon>Viridiplantae</taxon>
        <taxon>Streptophyta</taxon>
        <taxon>Embryophyta</taxon>
        <taxon>Tracheophyta</taxon>
        <taxon>Spermatophyta</taxon>
        <taxon>Magnoliopsida</taxon>
        <taxon>eudicotyledons</taxon>
        <taxon>Gunneridae</taxon>
        <taxon>Pentapetalae</taxon>
        <taxon>rosids</taxon>
        <taxon>fabids</taxon>
        <taxon>Malpighiales</taxon>
        <taxon>Salicaceae</taxon>
        <taxon>Saliceae</taxon>
        <taxon>Salix</taxon>
    </lineage>
</organism>
<name>A0A835JGN8_9ROSI</name>
<feature type="compositionally biased region" description="Polar residues" evidence="1">
    <location>
        <begin position="71"/>
        <end position="96"/>
    </location>
</feature>
<evidence type="ECO:0000313" key="3">
    <source>
        <dbReference type="Proteomes" id="UP000657918"/>
    </source>
</evidence>
<feature type="compositionally biased region" description="Polar residues" evidence="1">
    <location>
        <begin position="169"/>
        <end position="180"/>
    </location>
</feature>
<dbReference type="EMBL" id="JADGMS010000014">
    <property type="protein sequence ID" value="KAF9669001.1"/>
    <property type="molecule type" value="Genomic_DNA"/>
</dbReference>
<dbReference type="PANTHER" id="PTHR34802">
    <property type="entry name" value="CHORISMATE SYNTHASE"/>
    <property type="match status" value="1"/>
</dbReference>
<reference evidence="2 3" key="1">
    <citation type="submission" date="2020-10" db="EMBL/GenBank/DDBJ databases">
        <title>Plant Genome Project.</title>
        <authorList>
            <person name="Zhang R.-G."/>
        </authorList>
    </citation>
    <scope>NUCLEOTIDE SEQUENCE [LARGE SCALE GENOMIC DNA]</scope>
    <source>
        <strain evidence="2">FAFU-HL-1</strain>
        <tissue evidence="2">Leaf</tissue>
    </source>
</reference>
<proteinExistence type="predicted"/>
<feature type="compositionally biased region" description="Basic and acidic residues" evidence="1">
    <location>
        <begin position="213"/>
        <end position="253"/>
    </location>
</feature>
<dbReference type="Proteomes" id="UP000657918">
    <property type="component" value="Unassembled WGS sequence"/>
</dbReference>
<dbReference type="PANTHER" id="PTHR34802:SF1">
    <property type="entry name" value="CHORISMATE SYNTHASE"/>
    <property type="match status" value="1"/>
</dbReference>
<feature type="compositionally biased region" description="Basic and acidic residues" evidence="1">
    <location>
        <begin position="101"/>
        <end position="116"/>
    </location>
</feature>
<keyword evidence="3" id="KW-1185">Reference proteome</keyword>
<evidence type="ECO:0000256" key="1">
    <source>
        <dbReference type="SAM" id="MobiDB-lite"/>
    </source>
</evidence>
<comment type="caution">
    <text evidence="2">The sequence shown here is derived from an EMBL/GenBank/DDBJ whole genome shotgun (WGS) entry which is preliminary data.</text>
</comment>
<feature type="region of interest" description="Disordered" evidence="1">
    <location>
        <begin position="1"/>
        <end position="24"/>
    </location>
</feature>
<feature type="region of interest" description="Disordered" evidence="1">
    <location>
        <begin position="57"/>
        <end position="294"/>
    </location>
</feature>
<feature type="region of interest" description="Disordered" evidence="1">
    <location>
        <begin position="666"/>
        <end position="689"/>
    </location>
</feature>
<evidence type="ECO:0000313" key="2">
    <source>
        <dbReference type="EMBL" id="KAF9669001.1"/>
    </source>
</evidence>
<sequence>MSLQSDDLPGPIQHVETSSESRTKLKTSYTRKFLLSLSELDVCKNLPRGFDQSLLSEFEDTSQDRYRIPGSASSQSFRANDYSSSPPTRGDSSNFSRGIHGRWDSRSSGRSDRDSDSQSDWDPDSGRRYGNQSRRSGQVPEHDGLLGSGSFPRPSGYGAGASAPKLRSNDQFQLSKSNELYQPPRPYRAMPHSRRETKDSFNDETFGSSEYTSEDRAEEERKRRDSFESMRKEQHKVLQEKKKLNPENSKDASDVTELQEDSKDNKRLLNRSNELDKTMIRPLSINDPDKPLYPSQAPVSRPLVPPGFSSAIAEKHAGAKSLTNSHPSEVSNELEGSLLQAKGTRVLDETSNNQDGKQFSEEMDLNVQHPRSRSACVSADNKSKKILNLAADLDVSSKRIGSKTSNLLEVFIDSKNSEAIDLDAENVPGNKNVGESGSLPSTSILDKLFGSALTLNGSGSSSFIEHHDVKADDSRSPPTGQSSKFVQWFGEEEYRVQPLLLNSNSLIPFFTETEKKPVDNLPFGRPNDLLSLIVGCEKGGSQAKATDHMLPAFPFQSFELADRHLTSNQKTVSVENNKELPKTGKLDTAPAVLTCEDLEQSILSEITEKGSTLPPPVYGWGGGDDKAEQQKADVHASQHLLSLLQKGTGLNNLAPSANLGISATDRQQNSGVANPSKATHKPRCADAENIPNSGKALTLETLFGTAFMKELQSVGAPISSQRDSIGYARDDASESHGLPIPVIDDGLLPATVEIPSSMSSHGSGVLTSKQRQQIALDRTEEHLLGFDPQNEVDSSHLRTEMSTKLGGYDGSYEIRLPEEDSLIAVSDPLNLQNFLLARNSAKSELLPTLGTSLDIAEKLAALNSGFSKERPTGGHEGPPFLRGPYGMREPDHYHNLQPCSPQLLPQLSRPGPMFHPLDSHPANMNAQMKLLAPENIHHDTLNHQFPANMLRPPFHHPNIALSGSDTTMRNSVVHQMHMRGNPHLQHELPMGVIPPPHTNNQMTGFMQESRPMQGLPIGQRQPNFGALGIPPQAINGGGESNQPEALQRLIEMELRSNSKQIHPFATPGHGPGIHGHELDMSFGYR</sequence>